<dbReference type="Gene3D" id="3.90.550.10">
    <property type="entry name" value="Spore Coat Polysaccharide Biosynthesis Protein SpsA, Chain A"/>
    <property type="match status" value="1"/>
</dbReference>
<gene>
    <name evidence="2" type="ORF">GOACH_03_02930</name>
</gene>
<dbReference type="EMBL" id="BANR01000003">
    <property type="protein sequence ID" value="GAC47275.1"/>
    <property type="molecule type" value="Genomic_DNA"/>
</dbReference>
<reference evidence="2 3" key="1">
    <citation type="submission" date="2012-12" db="EMBL/GenBank/DDBJ databases">
        <title>Whole genome shotgun sequence of Gordonia aichiensis NBRC 108223.</title>
        <authorList>
            <person name="Isaki-Nakamura S."/>
            <person name="Hosoyama A."/>
            <person name="Tsuchikane K."/>
            <person name="Ando Y."/>
            <person name="Baba S."/>
            <person name="Ohji S."/>
            <person name="Hamada M."/>
            <person name="Tamura T."/>
            <person name="Yamazoe A."/>
            <person name="Yamazaki S."/>
            <person name="Fujita N."/>
        </authorList>
    </citation>
    <scope>NUCLEOTIDE SEQUENCE [LARGE SCALE GENOMIC DNA]</scope>
    <source>
        <strain evidence="2 3">NBRC 108223</strain>
    </source>
</reference>
<dbReference type="PANTHER" id="PTHR43685:SF14">
    <property type="entry name" value="GLYCOSYLTRANSFERASE 2-LIKE DOMAIN-CONTAINING PROTEIN"/>
    <property type="match status" value="1"/>
</dbReference>
<keyword evidence="2" id="KW-0808">Transferase</keyword>
<protein>
    <submittedName>
        <fullName evidence="2">Putative glycosyltransferase</fullName>
    </submittedName>
</protein>
<dbReference type="AlphaFoldDB" id="L7KEG0"/>
<dbReference type="STRING" id="1220583.GOACH_03_02930"/>
<evidence type="ECO:0000313" key="3">
    <source>
        <dbReference type="Proteomes" id="UP000010988"/>
    </source>
</evidence>
<name>L7KEG0_9ACTN</name>
<dbReference type="GO" id="GO:0016740">
    <property type="term" value="F:transferase activity"/>
    <property type="evidence" value="ECO:0007669"/>
    <property type="project" value="UniProtKB-KW"/>
</dbReference>
<proteinExistence type="predicted"/>
<comment type="caution">
    <text evidence="2">The sequence shown here is derived from an EMBL/GenBank/DDBJ whole genome shotgun (WGS) entry which is preliminary data.</text>
</comment>
<dbReference type="PANTHER" id="PTHR43685">
    <property type="entry name" value="GLYCOSYLTRANSFERASE"/>
    <property type="match status" value="1"/>
</dbReference>
<sequence length="270" mass="30487">MCLDHLLEQTQPIGEIIVVNNASTDRTADVVSEYIAEYGDRVRLINEPTKGVVAARRCGFDAASSDIIAKTDADTLVSSTWAESIVRFFDSERGRDHAAVTGPVIMWDGPSYELQRKVSAAGMGKLAEGGDIEGIHGPNYALRAAAWLQVRDDLTDRADIWEDLDLALALRDRGLRRYFDPAVAVAASCRQLRHSPWANRSYILGGIRTARARGDRRVELMMTAELPFRIATFTAMWLVFRPWDDVQENWRPQRLFRTLERRRPLVTAER</sequence>
<evidence type="ECO:0000259" key="1">
    <source>
        <dbReference type="Pfam" id="PF00535"/>
    </source>
</evidence>
<organism evidence="2 3">
    <name type="scientific">Gordonia aichiensis NBRC 108223</name>
    <dbReference type="NCBI Taxonomy" id="1220583"/>
    <lineage>
        <taxon>Bacteria</taxon>
        <taxon>Bacillati</taxon>
        <taxon>Actinomycetota</taxon>
        <taxon>Actinomycetes</taxon>
        <taxon>Mycobacteriales</taxon>
        <taxon>Gordoniaceae</taxon>
        <taxon>Gordonia</taxon>
    </lineage>
</organism>
<dbReference type="InterPro" id="IPR001173">
    <property type="entry name" value="Glyco_trans_2-like"/>
</dbReference>
<accession>L7KEG0</accession>
<evidence type="ECO:0000313" key="2">
    <source>
        <dbReference type="EMBL" id="GAC47275.1"/>
    </source>
</evidence>
<dbReference type="InterPro" id="IPR029044">
    <property type="entry name" value="Nucleotide-diphossugar_trans"/>
</dbReference>
<dbReference type="eggNOG" id="COG1215">
    <property type="taxonomic scope" value="Bacteria"/>
</dbReference>
<feature type="domain" description="Glycosyltransferase 2-like" evidence="1">
    <location>
        <begin position="2"/>
        <end position="117"/>
    </location>
</feature>
<dbReference type="Pfam" id="PF00535">
    <property type="entry name" value="Glycos_transf_2"/>
    <property type="match status" value="1"/>
</dbReference>
<keyword evidence="3" id="KW-1185">Reference proteome</keyword>
<dbReference type="CDD" id="cd00761">
    <property type="entry name" value="Glyco_tranf_GTA_type"/>
    <property type="match status" value="1"/>
</dbReference>
<dbReference type="SUPFAM" id="SSF53448">
    <property type="entry name" value="Nucleotide-diphospho-sugar transferases"/>
    <property type="match status" value="1"/>
</dbReference>
<dbReference type="Proteomes" id="UP000010988">
    <property type="component" value="Unassembled WGS sequence"/>
</dbReference>
<dbReference type="InterPro" id="IPR050834">
    <property type="entry name" value="Glycosyltransf_2"/>
</dbReference>